<feature type="domain" description="Secretion system C-terminal sorting" evidence="5">
    <location>
        <begin position="810"/>
        <end position="876"/>
    </location>
</feature>
<sequence length="881" mass="96999">MLRKIILVAIIITTFSGFSQTITFSDPNLKAALLGANVNNTTAKNLSSNFFTIDANHNGEIEVNEAIAVSYLYLQDLSLTSTIGMEYFTNLTNLNVNYNQLNALDISSLTKLIELNCTHNQLTKLELKTAVLLKKLNCEYNLIDTITFDYNSLLTDISVDNNKIVSLSLSGLNSLINLDCSSNQISNCYIGGIIPNLQVFNCSSNQLTSLNLTQLSKLITLLCNDNKINTLDVSMLYDLTVLNCEKNVLKQLYFTGLGTLQELNCGNNQLNALIVSGLINVKKLDCNNNQLTTLDCSKLAKLEHLYVYNNLLTDLNVQNLSNLQYINCNVNNLASITLTGLKSLQTFYCSSNKLTQLDFSSFLNLQNIVCDFNKLTVLNLKNGILKSTLDFSSNPTLKYICVDNFEWDVVQTALNQLQYSNCEVNSYCTLVPGGVYYTITGATKYDSNKNGCDASDGIVANQKFTLSDGANIVDYVANKTGSFSFPVAAGTYTLSPEFENTTSFNATPATTSVVFPNTSSTFNQDQCVSTASNFSDLEIVMFPTNAAIPGGLASYKIILKNKGNYTQSGTVKLLYNTKAVASIYSTNPTSTTKFLGEIDWNFSNLAPFAYNRYTVTFKLNTSSASSPVKVDDVVSHQASFTTTPTDQNVKDNVFTINHTVENTATTNKLICLEGTSIGGTSIGDYIHYVIHYKNTGTSSVKNLVIKTVLDTNSFDPSTLEWTEASESGVTKISKGNTVEFIYENINFPVAAEGYLAYKIKTLQTLKSGDKISNSAEIYMDLNKRIQTNITSTTIQTLGISTFDSSELFYVYPNPTKDILHLKVNEKDAIKNYIIYSVVGQELIKSEVVNENAINVSSLLSGNYIIRMTTNNGTLTKMFLKE</sequence>
<evidence type="ECO:0000313" key="7">
    <source>
        <dbReference type="EMBL" id="PWA07432.1"/>
    </source>
</evidence>
<dbReference type="Gene3D" id="3.80.10.10">
    <property type="entry name" value="Ribonuclease Inhibitor"/>
    <property type="match status" value="2"/>
</dbReference>
<gene>
    <name evidence="7" type="ORF">DB895_01570</name>
</gene>
<evidence type="ECO:0000313" key="8">
    <source>
        <dbReference type="Proteomes" id="UP000245449"/>
    </source>
</evidence>
<dbReference type="InterPro" id="IPR032675">
    <property type="entry name" value="LRR_dom_sf"/>
</dbReference>
<organism evidence="7 8">
    <name type="scientific">Flavobacterium psychrotolerans</name>
    <dbReference type="NCBI Taxonomy" id="2169410"/>
    <lineage>
        <taxon>Bacteria</taxon>
        <taxon>Pseudomonadati</taxon>
        <taxon>Bacteroidota</taxon>
        <taxon>Flavobacteriia</taxon>
        <taxon>Flavobacteriales</taxon>
        <taxon>Flavobacteriaceae</taxon>
        <taxon>Flavobacterium</taxon>
    </lineage>
</organism>
<dbReference type="InterPro" id="IPR055353">
    <property type="entry name" value="DUF7619"/>
</dbReference>
<evidence type="ECO:0000259" key="5">
    <source>
        <dbReference type="Pfam" id="PF18962"/>
    </source>
</evidence>
<dbReference type="RefSeq" id="WP_116723578.1">
    <property type="nucleotide sequence ID" value="NZ_QCZI01000001.1"/>
</dbReference>
<comment type="caution">
    <text evidence="7">The sequence shown here is derived from an EMBL/GenBank/DDBJ whole genome shotgun (WGS) entry which is preliminary data.</text>
</comment>
<evidence type="ECO:0000256" key="1">
    <source>
        <dbReference type="ARBA" id="ARBA00022614"/>
    </source>
</evidence>
<keyword evidence="1" id="KW-0433">Leucine-rich repeat</keyword>
<dbReference type="EMBL" id="QCZI01000001">
    <property type="protein sequence ID" value="PWA07432.1"/>
    <property type="molecule type" value="Genomic_DNA"/>
</dbReference>
<evidence type="ECO:0000256" key="3">
    <source>
        <dbReference type="ARBA" id="ARBA00022737"/>
    </source>
</evidence>
<evidence type="ECO:0000256" key="2">
    <source>
        <dbReference type="ARBA" id="ARBA00022729"/>
    </source>
</evidence>
<dbReference type="PANTHER" id="PTHR47566:SF1">
    <property type="entry name" value="PROTEIN NUD1"/>
    <property type="match status" value="1"/>
</dbReference>
<name>A0A2U1JQM4_9FLAO</name>
<feature type="signal peptide" evidence="4">
    <location>
        <begin position="1"/>
        <end position="19"/>
    </location>
</feature>
<reference evidence="7 8" key="1">
    <citation type="submission" date="2018-04" db="EMBL/GenBank/DDBJ databases">
        <title>Flavobacterium sp. nov., isolated from glacier ice.</title>
        <authorList>
            <person name="Liu Q."/>
            <person name="Xin Y.-H."/>
        </authorList>
    </citation>
    <scope>NUCLEOTIDE SEQUENCE [LARGE SCALE GENOMIC DNA]</scope>
    <source>
        <strain evidence="7 8">RB1R5</strain>
    </source>
</reference>
<dbReference type="PANTHER" id="PTHR47566">
    <property type="match status" value="1"/>
</dbReference>
<keyword evidence="3" id="KW-0677">Repeat</keyword>
<dbReference type="OrthoDB" id="1110367at2"/>
<evidence type="ECO:0000259" key="6">
    <source>
        <dbReference type="Pfam" id="PF24595"/>
    </source>
</evidence>
<dbReference type="AlphaFoldDB" id="A0A2U1JQM4"/>
<dbReference type="Pfam" id="PF24595">
    <property type="entry name" value="DUF7619"/>
    <property type="match status" value="1"/>
</dbReference>
<keyword evidence="2 4" id="KW-0732">Signal</keyword>
<evidence type="ECO:0000256" key="4">
    <source>
        <dbReference type="SAM" id="SignalP"/>
    </source>
</evidence>
<dbReference type="Proteomes" id="UP000245449">
    <property type="component" value="Unassembled WGS sequence"/>
</dbReference>
<dbReference type="NCBIfam" id="TIGR04183">
    <property type="entry name" value="Por_Secre_tail"/>
    <property type="match status" value="1"/>
</dbReference>
<dbReference type="InterPro" id="IPR052574">
    <property type="entry name" value="CDIRP"/>
</dbReference>
<dbReference type="Pfam" id="PF18962">
    <property type="entry name" value="Por_Secre_tail"/>
    <property type="match status" value="1"/>
</dbReference>
<dbReference type="SUPFAM" id="SSF52058">
    <property type="entry name" value="L domain-like"/>
    <property type="match status" value="2"/>
</dbReference>
<keyword evidence="8" id="KW-1185">Reference proteome</keyword>
<dbReference type="InterPro" id="IPR026444">
    <property type="entry name" value="Secre_tail"/>
</dbReference>
<accession>A0A2U1JQM4</accession>
<feature type="chain" id="PRO_5015464126" evidence="4">
    <location>
        <begin position="20"/>
        <end position="881"/>
    </location>
</feature>
<dbReference type="GO" id="GO:0035591">
    <property type="term" value="F:signaling adaptor activity"/>
    <property type="evidence" value="ECO:0007669"/>
    <property type="project" value="TreeGrafter"/>
</dbReference>
<proteinExistence type="predicted"/>
<protein>
    <submittedName>
        <fullName evidence="7">Uncharacterized protein</fullName>
    </submittedName>
</protein>
<feature type="domain" description="DUF7619" evidence="6">
    <location>
        <begin position="666"/>
        <end position="793"/>
    </location>
</feature>